<evidence type="ECO:0000313" key="13">
    <source>
        <dbReference type="EMBL" id="MBS4223290.1"/>
    </source>
</evidence>
<gene>
    <name evidence="13" type="primary">megL</name>
    <name evidence="13" type="ORF">KHA91_11095</name>
</gene>
<dbReference type="CDD" id="cd00614">
    <property type="entry name" value="CGS_like"/>
    <property type="match status" value="1"/>
</dbReference>
<evidence type="ECO:0000256" key="2">
    <source>
        <dbReference type="ARBA" id="ARBA00008667"/>
    </source>
</evidence>
<dbReference type="GO" id="GO:0018826">
    <property type="term" value="F:methionine gamma-lyase activity"/>
    <property type="evidence" value="ECO:0007669"/>
    <property type="project" value="UniProtKB-EC"/>
</dbReference>
<keyword evidence="14" id="KW-1185">Reference proteome</keyword>
<dbReference type="InterPro" id="IPR006237">
    <property type="entry name" value="L-Met_gamma_lys"/>
</dbReference>
<comment type="catalytic activity">
    <reaction evidence="9">
        <text>L-homocysteine + H2O = 2-oxobutanoate + hydrogen sulfide + NH4(+) + H(+)</text>
        <dbReference type="Rhea" id="RHEA:14501"/>
        <dbReference type="ChEBI" id="CHEBI:15377"/>
        <dbReference type="ChEBI" id="CHEBI:15378"/>
        <dbReference type="ChEBI" id="CHEBI:16763"/>
        <dbReference type="ChEBI" id="CHEBI:28938"/>
        <dbReference type="ChEBI" id="CHEBI:29919"/>
        <dbReference type="ChEBI" id="CHEBI:58199"/>
        <dbReference type="EC" id="4.4.1.2"/>
    </reaction>
    <physiologicalReaction direction="left-to-right" evidence="9">
        <dbReference type="Rhea" id="RHEA:14502"/>
    </physiologicalReaction>
</comment>
<dbReference type="AlphaFoldDB" id="A0A942Z5C3"/>
<evidence type="ECO:0000256" key="9">
    <source>
        <dbReference type="ARBA" id="ARBA00048780"/>
    </source>
</evidence>
<dbReference type="NCBIfam" id="NF005263">
    <property type="entry name" value="PRK06767.1"/>
    <property type="match status" value="1"/>
</dbReference>
<sequence length="393" mass="43767">MDKGPNRFETKVIHAGYHSLNYEGSLVPPLFQTSTYTFPTAEEGEKRFAGESEGYIYSRLGNPTVKVLEEKLAELENAEAALAFGSGMAAVSAVLFYLTKTGDHILCSEGIYGCTFGLLQLMKNKHNINHELIFMDEEETIRKAIRKNTTVIYIETPINPTMKLVDLEMITKIAKEYGIPVVVDNTFCSPYLQRPIELGCDYVIHSATKYIGGHGDVIAGIVAGRKEGLAEMAMTTLKDIGGIISPFDGWLLIRGLKTLPIRLDRHCDNAEKIAEKLKEHPRVGKIYYPGDVDFPQYELAMRQMKKPGGMISFEINGTKAEAQAFLNRCCLIKIAVSLGDSETLIQHPATMTHAVVPEEARLKMGITDNLVRLSVGLEAWEDIWDDLEQALEY</sequence>
<accession>A0A942Z5C3</accession>
<dbReference type="GO" id="GO:0019346">
    <property type="term" value="P:transsulfuration"/>
    <property type="evidence" value="ECO:0007669"/>
    <property type="project" value="InterPro"/>
</dbReference>
<dbReference type="GO" id="GO:0009086">
    <property type="term" value="P:methionine biosynthetic process"/>
    <property type="evidence" value="ECO:0007669"/>
    <property type="project" value="UniProtKB-ARBA"/>
</dbReference>
<dbReference type="Gene3D" id="3.40.640.10">
    <property type="entry name" value="Type I PLP-dependent aspartate aminotransferase-like (Major domain)"/>
    <property type="match status" value="1"/>
</dbReference>
<dbReference type="NCBIfam" id="TIGR01328">
    <property type="entry name" value="met_gam_lyase"/>
    <property type="match status" value="1"/>
</dbReference>
<evidence type="ECO:0000256" key="8">
    <source>
        <dbReference type="ARBA" id="ARBA00047199"/>
    </source>
</evidence>
<dbReference type="GO" id="GO:0047982">
    <property type="term" value="F:homocysteine desulfhydrase activity"/>
    <property type="evidence" value="ECO:0007669"/>
    <property type="project" value="UniProtKB-EC"/>
</dbReference>
<dbReference type="PROSITE" id="PS00868">
    <property type="entry name" value="CYS_MET_METAB_PP"/>
    <property type="match status" value="1"/>
</dbReference>
<evidence type="ECO:0000256" key="3">
    <source>
        <dbReference type="ARBA" id="ARBA00012222"/>
    </source>
</evidence>
<feature type="modified residue" description="N6-(pyridoxal phosphate)lysine" evidence="11">
    <location>
        <position position="209"/>
    </location>
</feature>
<evidence type="ECO:0000256" key="7">
    <source>
        <dbReference type="ARBA" id="ARBA00047175"/>
    </source>
</evidence>
<dbReference type="EC" id="4.4.1.11" evidence="3"/>
<dbReference type="Gene3D" id="3.90.1150.10">
    <property type="entry name" value="Aspartate Aminotransferase, domain 1"/>
    <property type="match status" value="1"/>
</dbReference>
<evidence type="ECO:0000256" key="12">
    <source>
        <dbReference type="RuleBase" id="RU362118"/>
    </source>
</evidence>
<proteinExistence type="inferred from homology"/>
<reference evidence="13 14" key="1">
    <citation type="submission" date="2021-05" db="EMBL/GenBank/DDBJ databases">
        <title>Novel Bacillus species.</title>
        <authorList>
            <person name="Liu G."/>
        </authorList>
    </citation>
    <scope>NUCLEOTIDE SEQUENCE [LARGE SCALE GENOMIC DNA]</scope>
    <source>
        <strain evidence="13 14">FJAT-49682</strain>
    </source>
</reference>
<keyword evidence="5 11" id="KW-0663">Pyridoxal phosphate</keyword>
<keyword evidence="6 13" id="KW-0456">Lyase</keyword>
<comment type="caution">
    <text evidence="13">The sequence shown here is derived from an EMBL/GenBank/DDBJ whole genome shotgun (WGS) entry which is preliminary data.</text>
</comment>
<comment type="catalytic activity">
    <reaction evidence="10">
        <text>L-methionine + H2O = methanethiol + 2-oxobutanoate + NH4(+)</text>
        <dbReference type="Rhea" id="RHEA:23800"/>
        <dbReference type="ChEBI" id="CHEBI:15377"/>
        <dbReference type="ChEBI" id="CHEBI:16007"/>
        <dbReference type="ChEBI" id="CHEBI:16763"/>
        <dbReference type="ChEBI" id="CHEBI:28938"/>
        <dbReference type="ChEBI" id="CHEBI:57844"/>
        <dbReference type="EC" id="4.4.1.11"/>
    </reaction>
    <physiologicalReaction direction="left-to-right" evidence="10">
        <dbReference type="Rhea" id="RHEA:23801"/>
    </physiologicalReaction>
</comment>
<dbReference type="Pfam" id="PF01053">
    <property type="entry name" value="Cys_Met_Meta_PP"/>
    <property type="match status" value="1"/>
</dbReference>
<comment type="similarity">
    <text evidence="2">Belongs to the trans-sulfuration enzymes family. L-methionine gamma-lyase subfamily.</text>
</comment>
<dbReference type="RefSeq" id="WP_213098314.1">
    <property type="nucleotide sequence ID" value="NZ_JAGYPK010000002.1"/>
</dbReference>
<dbReference type="InterPro" id="IPR015422">
    <property type="entry name" value="PyrdxlP-dep_Trfase_small"/>
</dbReference>
<evidence type="ECO:0000256" key="1">
    <source>
        <dbReference type="ARBA" id="ARBA00001933"/>
    </source>
</evidence>
<dbReference type="GO" id="GO:0005737">
    <property type="term" value="C:cytoplasm"/>
    <property type="evidence" value="ECO:0007669"/>
    <property type="project" value="TreeGrafter"/>
</dbReference>
<protein>
    <recommendedName>
        <fullName evidence="4">L-methionine gamma-lyase</fullName>
        <ecNumber evidence="3">4.4.1.11</ecNumber>
        <ecNumber evidence="7">4.4.1.2</ecNumber>
    </recommendedName>
    <alternativeName>
        <fullName evidence="8">Homocysteine desulfhydrase</fullName>
    </alternativeName>
</protein>
<dbReference type="Proteomes" id="UP000676456">
    <property type="component" value="Unassembled WGS sequence"/>
</dbReference>
<dbReference type="InterPro" id="IPR015424">
    <property type="entry name" value="PyrdxlP-dep_Trfase"/>
</dbReference>
<comment type="cofactor">
    <cofactor evidence="1 12">
        <name>pyridoxal 5'-phosphate</name>
        <dbReference type="ChEBI" id="CHEBI:597326"/>
    </cofactor>
</comment>
<dbReference type="EMBL" id="JAGYPN010000002">
    <property type="protein sequence ID" value="MBS4223290.1"/>
    <property type="molecule type" value="Genomic_DNA"/>
</dbReference>
<name>A0A942Z5C3_9BACI</name>
<evidence type="ECO:0000256" key="6">
    <source>
        <dbReference type="ARBA" id="ARBA00023239"/>
    </source>
</evidence>
<dbReference type="FunFam" id="3.90.1150.10:FF:000033">
    <property type="entry name" value="Cystathionine gamma-synthase"/>
    <property type="match status" value="1"/>
</dbReference>
<evidence type="ECO:0000256" key="4">
    <source>
        <dbReference type="ARBA" id="ARBA00019040"/>
    </source>
</evidence>
<evidence type="ECO:0000256" key="11">
    <source>
        <dbReference type="PIRSR" id="PIRSR001434-2"/>
    </source>
</evidence>
<dbReference type="SUPFAM" id="SSF53383">
    <property type="entry name" value="PLP-dependent transferases"/>
    <property type="match status" value="1"/>
</dbReference>
<dbReference type="InterPro" id="IPR054542">
    <property type="entry name" value="Cys_met_metab_PP"/>
</dbReference>
<dbReference type="InterPro" id="IPR015421">
    <property type="entry name" value="PyrdxlP-dep_Trfase_major"/>
</dbReference>
<dbReference type="EC" id="4.4.1.2" evidence="7"/>
<evidence type="ECO:0000313" key="14">
    <source>
        <dbReference type="Proteomes" id="UP000676456"/>
    </source>
</evidence>
<dbReference type="PANTHER" id="PTHR11808">
    <property type="entry name" value="TRANS-SULFURATION ENZYME FAMILY MEMBER"/>
    <property type="match status" value="1"/>
</dbReference>
<dbReference type="PIRSF" id="PIRSF001434">
    <property type="entry name" value="CGS"/>
    <property type="match status" value="1"/>
</dbReference>
<dbReference type="PANTHER" id="PTHR11808:SF80">
    <property type="entry name" value="CYSTATHIONINE GAMMA-LYASE"/>
    <property type="match status" value="1"/>
</dbReference>
<evidence type="ECO:0000256" key="5">
    <source>
        <dbReference type="ARBA" id="ARBA00022898"/>
    </source>
</evidence>
<dbReference type="GO" id="GO:0030170">
    <property type="term" value="F:pyridoxal phosphate binding"/>
    <property type="evidence" value="ECO:0007669"/>
    <property type="project" value="InterPro"/>
</dbReference>
<evidence type="ECO:0000256" key="10">
    <source>
        <dbReference type="ARBA" id="ARBA00052699"/>
    </source>
</evidence>
<organism evidence="13 14">
    <name type="scientific">Lederbergia citrea</name>
    <dbReference type="NCBI Taxonomy" id="2833581"/>
    <lineage>
        <taxon>Bacteria</taxon>
        <taxon>Bacillati</taxon>
        <taxon>Bacillota</taxon>
        <taxon>Bacilli</taxon>
        <taxon>Bacillales</taxon>
        <taxon>Bacillaceae</taxon>
        <taxon>Lederbergia</taxon>
    </lineage>
</organism>
<dbReference type="InterPro" id="IPR000277">
    <property type="entry name" value="Cys/Met-Metab_PyrdxlP-dep_enz"/>
</dbReference>
<dbReference type="FunFam" id="3.40.640.10:FF:000046">
    <property type="entry name" value="Cystathionine gamma-lyase"/>
    <property type="match status" value="1"/>
</dbReference>